<reference evidence="2 3" key="1">
    <citation type="journal article" date="2016" name="Nat. Commun.">
        <title>Thousands of microbial genomes shed light on interconnected biogeochemical processes in an aquifer system.</title>
        <authorList>
            <person name="Anantharaman K."/>
            <person name="Brown C.T."/>
            <person name="Hug L.A."/>
            <person name="Sharon I."/>
            <person name="Castelle C.J."/>
            <person name="Probst A.J."/>
            <person name="Thomas B.C."/>
            <person name="Singh A."/>
            <person name="Wilkins M.J."/>
            <person name="Karaoz U."/>
            <person name="Brodie E.L."/>
            <person name="Williams K.H."/>
            <person name="Hubbard S.S."/>
            <person name="Banfield J.F."/>
        </authorList>
    </citation>
    <scope>NUCLEOTIDE SEQUENCE [LARGE SCALE GENOMIC DNA]</scope>
</reference>
<organism evidence="2 3">
    <name type="scientific">Candidatus Nealsonbacteria bacterium RIFOXYC1_FULL_40_7</name>
    <dbReference type="NCBI Taxonomy" id="1801678"/>
    <lineage>
        <taxon>Bacteria</taxon>
        <taxon>Candidatus Nealsoniibacteriota</taxon>
    </lineage>
</organism>
<keyword evidence="1" id="KW-0472">Membrane</keyword>
<proteinExistence type="predicted"/>
<dbReference type="EMBL" id="MHMN01000054">
    <property type="protein sequence ID" value="OGZ26850.1"/>
    <property type="molecule type" value="Genomic_DNA"/>
</dbReference>
<evidence type="ECO:0000256" key="1">
    <source>
        <dbReference type="SAM" id="Phobius"/>
    </source>
</evidence>
<protein>
    <submittedName>
        <fullName evidence="2">Uncharacterized protein</fullName>
    </submittedName>
</protein>
<accession>A0A1G2ENC0</accession>
<dbReference type="Proteomes" id="UP000176326">
    <property type="component" value="Unassembled WGS sequence"/>
</dbReference>
<name>A0A1G2ENC0_9BACT</name>
<dbReference type="AlphaFoldDB" id="A0A1G2ENC0"/>
<evidence type="ECO:0000313" key="2">
    <source>
        <dbReference type="EMBL" id="OGZ26850.1"/>
    </source>
</evidence>
<feature type="transmembrane region" description="Helical" evidence="1">
    <location>
        <begin position="27"/>
        <end position="47"/>
    </location>
</feature>
<comment type="caution">
    <text evidence="2">The sequence shown here is derived from an EMBL/GenBank/DDBJ whole genome shotgun (WGS) entry which is preliminary data.</text>
</comment>
<keyword evidence="1" id="KW-0812">Transmembrane</keyword>
<dbReference type="Gene3D" id="2.50.20.20">
    <property type="match status" value="1"/>
</dbReference>
<evidence type="ECO:0000313" key="3">
    <source>
        <dbReference type="Proteomes" id="UP000176326"/>
    </source>
</evidence>
<keyword evidence="1" id="KW-1133">Transmembrane helix</keyword>
<sequence>MENNIFPSQPAQLPPPKKKFPLWAKSAVLAVIIIVLAGGIALASRIWDPLWNPFRPSPEEIMSRMNQEMDNVLTSSVKIEANASQKDQSFSVLVEGDIDGSDPELAEFDGKFDFSGSFKGISISLSGNYLVSKEGVFLKINNIPPLPIPVDLSVIEGKWIKAGESSGQAGLEDIFSEKDIFYVKKELKDEKIDGVSAYHLITGIRAEKIRDVFESSYMIPVDYSKLTEAANKFDMDLFIGKKDYLLRGVRISQTAEEGTLMSINIDFTDFGKEFDIKGPDEFLGQEEIQQILLPLMGLGAN</sequence>
<gene>
    <name evidence="2" type="ORF">A2427_00915</name>
</gene>